<name>A0A1G7QNG3_9BACT</name>
<feature type="chain" id="PRO_5011437975" description="Lipocalin-like domain-containing protein" evidence="1">
    <location>
        <begin position="25"/>
        <end position="158"/>
    </location>
</feature>
<sequence length="158" mass="16689">MKKTYALSKASLLAMFMILSVVFACKDDDDEPTPPVNNDPIAATWQLTAVAAAPGSTLPVDPAALVSCIYSLKLTFKADNTIGTADCPTAVTLINSVIPIDGATWEVKDGNLTLKDKNNASKTFKYTLNGSDLQISVDDAAVIPGSPAIDVVLKFKKV</sequence>
<dbReference type="EMBL" id="FNAN01000014">
    <property type="protein sequence ID" value="SDF99419.1"/>
    <property type="molecule type" value="Genomic_DNA"/>
</dbReference>
<dbReference type="OrthoDB" id="957142at2"/>
<dbReference type="InterPro" id="IPR024311">
    <property type="entry name" value="Lipocalin-like"/>
</dbReference>
<dbReference type="AlphaFoldDB" id="A0A1G7QNG3"/>
<evidence type="ECO:0000313" key="3">
    <source>
        <dbReference type="EMBL" id="SDF99419.1"/>
    </source>
</evidence>
<evidence type="ECO:0000256" key="1">
    <source>
        <dbReference type="SAM" id="SignalP"/>
    </source>
</evidence>
<dbReference type="Proteomes" id="UP000198748">
    <property type="component" value="Unassembled WGS sequence"/>
</dbReference>
<dbReference type="RefSeq" id="WP_090154878.1">
    <property type="nucleotide sequence ID" value="NZ_FNAN01000014.1"/>
</dbReference>
<proteinExistence type="predicted"/>
<evidence type="ECO:0000259" key="2">
    <source>
        <dbReference type="Pfam" id="PF13648"/>
    </source>
</evidence>
<keyword evidence="4" id="KW-1185">Reference proteome</keyword>
<keyword evidence="1" id="KW-0732">Signal</keyword>
<feature type="signal peptide" evidence="1">
    <location>
        <begin position="1"/>
        <end position="24"/>
    </location>
</feature>
<dbReference type="Pfam" id="PF13648">
    <property type="entry name" value="Lipocalin_4"/>
    <property type="match status" value="1"/>
</dbReference>
<evidence type="ECO:0000313" key="4">
    <source>
        <dbReference type="Proteomes" id="UP000198748"/>
    </source>
</evidence>
<feature type="domain" description="Lipocalin-like" evidence="2">
    <location>
        <begin position="41"/>
        <end position="135"/>
    </location>
</feature>
<accession>A0A1G7QNG3</accession>
<gene>
    <name evidence="3" type="ORF">SAMN04487996_11487</name>
</gene>
<dbReference type="PROSITE" id="PS51257">
    <property type="entry name" value="PROKAR_LIPOPROTEIN"/>
    <property type="match status" value="1"/>
</dbReference>
<reference evidence="4" key="1">
    <citation type="submission" date="2016-10" db="EMBL/GenBank/DDBJ databases">
        <authorList>
            <person name="Varghese N."/>
            <person name="Submissions S."/>
        </authorList>
    </citation>
    <scope>NUCLEOTIDE SEQUENCE [LARGE SCALE GENOMIC DNA]</scope>
    <source>
        <strain evidence="4">DSM 25329</strain>
    </source>
</reference>
<organism evidence="3 4">
    <name type="scientific">Dyadobacter soli</name>
    <dbReference type="NCBI Taxonomy" id="659014"/>
    <lineage>
        <taxon>Bacteria</taxon>
        <taxon>Pseudomonadati</taxon>
        <taxon>Bacteroidota</taxon>
        <taxon>Cytophagia</taxon>
        <taxon>Cytophagales</taxon>
        <taxon>Spirosomataceae</taxon>
        <taxon>Dyadobacter</taxon>
    </lineage>
</organism>
<protein>
    <recommendedName>
        <fullName evidence="2">Lipocalin-like domain-containing protein</fullName>
    </recommendedName>
</protein>